<dbReference type="InterPro" id="IPR000182">
    <property type="entry name" value="GNAT_dom"/>
</dbReference>
<dbReference type="PROSITE" id="PS51186">
    <property type="entry name" value="GNAT"/>
    <property type="match status" value="1"/>
</dbReference>
<accession>A0ABT7SPP7</accession>
<proteinExistence type="predicted"/>
<evidence type="ECO:0000313" key="2">
    <source>
        <dbReference type="EMBL" id="MDM7858168.1"/>
    </source>
</evidence>
<dbReference type="EMBL" id="JAUCDY010000008">
    <property type="protein sequence ID" value="MDM7858168.1"/>
    <property type="molecule type" value="Genomic_DNA"/>
</dbReference>
<sequence length="205" mass="22965">MTTQPYDIQPLRKSDLLAAAKLCAEAMRDNPIHIRVFGTVATLRQQRLQRFFPGMLNYLYRKGYLYGIFNDECLIGVLGMLPPGHCQPSMLDLLRLLPTLLTSNSPAGTARLVAWLSTWARIDPTTPHWHLGPLSVAPAWQGQGIGTQLIEFACSQGQEDNLYLETDKQSNVELYAKFGFSTLATLTTLDIPSWVMMRHAAQQDT</sequence>
<dbReference type="RefSeq" id="WP_289410830.1">
    <property type="nucleotide sequence ID" value="NZ_JAUCDY010000008.1"/>
</dbReference>
<dbReference type="Proteomes" id="UP001241056">
    <property type="component" value="Unassembled WGS sequence"/>
</dbReference>
<dbReference type="SUPFAM" id="SSF55729">
    <property type="entry name" value="Acyl-CoA N-acyltransferases (Nat)"/>
    <property type="match status" value="1"/>
</dbReference>
<dbReference type="Pfam" id="PF00583">
    <property type="entry name" value="Acetyltransf_1"/>
    <property type="match status" value="1"/>
</dbReference>
<dbReference type="PANTHER" id="PTHR42791:SF1">
    <property type="entry name" value="N-ACETYLTRANSFERASE DOMAIN-CONTAINING PROTEIN"/>
    <property type="match status" value="1"/>
</dbReference>
<evidence type="ECO:0000259" key="1">
    <source>
        <dbReference type="PROSITE" id="PS51186"/>
    </source>
</evidence>
<organism evidence="2 3">
    <name type="scientific">Thiopseudomonas acetoxidans</name>
    <dbReference type="NCBI Taxonomy" id="3041622"/>
    <lineage>
        <taxon>Bacteria</taxon>
        <taxon>Pseudomonadati</taxon>
        <taxon>Pseudomonadota</taxon>
        <taxon>Gammaproteobacteria</taxon>
        <taxon>Pseudomonadales</taxon>
        <taxon>Pseudomonadaceae</taxon>
        <taxon>Thiopseudomonas</taxon>
    </lineage>
</organism>
<gene>
    <name evidence="2" type="ORF">QEZ41_07740</name>
</gene>
<evidence type="ECO:0000313" key="3">
    <source>
        <dbReference type="Proteomes" id="UP001241056"/>
    </source>
</evidence>
<feature type="domain" description="N-acetyltransferase" evidence="1">
    <location>
        <begin position="6"/>
        <end position="202"/>
    </location>
</feature>
<keyword evidence="3" id="KW-1185">Reference proteome</keyword>
<dbReference type="PANTHER" id="PTHR42791">
    <property type="entry name" value="GNAT FAMILY ACETYLTRANSFERASE"/>
    <property type="match status" value="1"/>
</dbReference>
<dbReference type="InterPro" id="IPR052523">
    <property type="entry name" value="Trichothecene_AcTrans"/>
</dbReference>
<dbReference type="InterPro" id="IPR016181">
    <property type="entry name" value="Acyl_CoA_acyltransferase"/>
</dbReference>
<name>A0ABT7SPP7_9GAMM</name>
<dbReference type="CDD" id="cd04301">
    <property type="entry name" value="NAT_SF"/>
    <property type="match status" value="1"/>
</dbReference>
<dbReference type="Gene3D" id="3.40.630.30">
    <property type="match status" value="1"/>
</dbReference>
<comment type="caution">
    <text evidence="2">The sequence shown here is derived from an EMBL/GenBank/DDBJ whole genome shotgun (WGS) entry which is preliminary data.</text>
</comment>
<reference evidence="2 3" key="1">
    <citation type="submission" date="2023-06" db="EMBL/GenBank/DDBJ databases">
        <title>Thiopseudomonas sp. CY1220 draft genome sequence.</title>
        <authorList>
            <person name="Zhao G."/>
            <person name="An M."/>
        </authorList>
    </citation>
    <scope>NUCLEOTIDE SEQUENCE [LARGE SCALE GENOMIC DNA]</scope>
    <source>
        <strain evidence="2 3">CY1220</strain>
    </source>
</reference>
<protein>
    <submittedName>
        <fullName evidence="2">GNAT family N-acetyltransferase</fullName>
    </submittedName>
</protein>